<dbReference type="SUPFAM" id="SSF103473">
    <property type="entry name" value="MFS general substrate transporter"/>
    <property type="match status" value="1"/>
</dbReference>
<sequence length="554" mass="61041">MADLVRSSFGGEIIHLLSGGRLLQFPDQQPGFILPSSFGIRGTDNPVPLSTIIKNDPETTIKLAANKLDYESGSPPSSAASPFDPNYIVDWYGPNDPENPHNWSGRKKLFILAEICILTVAVYIGSAIYTPGLEQIMEEFHVNDVVALLPLAVYVLSYGIGPMIFAPLSEAPVVGRNWVYIPSLFLFVIFQVPTALVTNIGGLIALRAITGFVSSPPLANGGASIGDVISLNNLSYGLILWSVSALMGPVMGPLLGSIFSQTKDWRWTFWCLLWISGLAFVILVFLLPETSEATILQRRARRLRKLTGDKEYTTKAEQEYSNKTFHEVAHESFVRPFLIAFTEPGVFFLNCYTALIYAVMYSWFEAFPLVFVGIHKFNLIQTGLSYIGIVVGGIVAAITFCATMYFYIGPRLQSGAPPEMIFRVALFAAPLLPVSILMFGWSSTVSVHWIVPIIASGVFLMGGYTIFQVVFNYLGMSYPRFLASVFAGNDFFRSCFAAAFPLFAKAMFVRMGSERFPVAWGSTLLAGISLLMVLIPIVLLILGHRLRSRSKYAN</sequence>
<evidence type="ECO:0000313" key="7">
    <source>
        <dbReference type="EMBL" id="KAJ8098123.1"/>
    </source>
</evidence>
<keyword evidence="4 5" id="KW-0472">Membrane</keyword>
<dbReference type="Proteomes" id="UP001217417">
    <property type="component" value="Unassembled WGS sequence"/>
</dbReference>
<dbReference type="InterPro" id="IPR036259">
    <property type="entry name" value="MFS_trans_sf"/>
</dbReference>
<dbReference type="InterPro" id="IPR011701">
    <property type="entry name" value="MFS"/>
</dbReference>
<dbReference type="GO" id="GO:0015244">
    <property type="term" value="F:fluconazole transmembrane transporter activity"/>
    <property type="evidence" value="ECO:0007669"/>
    <property type="project" value="TreeGrafter"/>
</dbReference>
<evidence type="ECO:0000313" key="8">
    <source>
        <dbReference type="Proteomes" id="UP001217417"/>
    </source>
</evidence>
<dbReference type="PANTHER" id="PTHR23502:SF23">
    <property type="entry name" value="FLUCONAZOLE RESISTANCE PROTEIN 1"/>
    <property type="match status" value="1"/>
</dbReference>
<proteinExistence type="predicted"/>
<dbReference type="PROSITE" id="PS50850">
    <property type="entry name" value="MFS"/>
    <property type="match status" value="1"/>
</dbReference>
<evidence type="ECO:0000256" key="5">
    <source>
        <dbReference type="SAM" id="Phobius"/>
    </source>
</evidence>
<dbReference type="InterPro" id="IPR020846">
    <property type="entry name" value="MFS_dom"/>
</dbReference>
<evidence type="ECO:0000256" key="4">
    <source>
        <dbReference type="ARBA" id="ARBA00023136"/>
    </source>
</evidence>
<keyword evidence="8" id="KW-1185">Reference proteome</keyword>
<dbReference type="Gene3D" id="1.20.1250.20">
    <property type="entry name" value="MFS general substrate transporter like domains"/>
    <property type="match status" value="1"/>
</dbReference>
<evidence type="ECO:0000256" key="1">
    <source>
        <dbReference type="ARBA" id="ARBA00004141"/>
    </source>
</evidence>
<feature type="transmembrane region" description="Helical" evidence="5">
    <location>
        <begin position="267"/>
        <end position="288"/>
    </location>
</feature>
<keyword evidence="2 5" id="KW-0812">Transmembrane</keyword>
<dbReference type="GO" id="GO:1990961">
    <property type="term" value="P:xenobiotic detoxification by transmembrane export across the plasma membrane"/>
    <property type="evidence" value="ECO:0007669"/>
    <property type="project" value="TreeGrafter"/>
</dbReference>
<protein>
    <submittedName>
        <fullName evidence="7">Major facilitator superfamily domain-containing protein</fullName>
    </submittedName>
</protein>
<evidence type="ECO:0000256" key="3">
    <source>
        <dbReference type="ARBA" id="ARBA00022989"/>
    </source>
</evidence>
<dbReference type="AlphaFoldDB" id="A0AAD7VQH6"/>
<feature type="transmembrane region" description="Helical" evidence="5">
    <location>
        <begin position="447"/>
        <end position="474"/>
    </location>
</feature>
<evidence type="ECO:0000259" key="6">
    <source>
        <dbReference type="PROSITE" id="PS50850"/>
    </source>
</evidence>
<dbReference type="GO" id="GO:0005886">
    <property type="term" value="C:plasma membrane"/>
    <property type="evidence" value="ECO:0007669"/>
    <property type="project" value="TreeGrafter"/>
</dbReference>
<accession>A0AAD7VQH6</accession>
<feature type="transmembrane region" description="Helical" evidence="5">
    <location>
        <begin position="384"/>
        <end position="408"/>
    </location>
</feature>
<dbReference type="Pfam" id="PF07690">
    <property type="entry name" value="MFS_1"/>
    <property type="match status" value="1"/>
</dbReference>
<dbReference type="RefSeq" id="XP_056041573.1">
    <property type="nucleotide sequence ID" value="XM_056190564.1"/>
</dbReference>
<gene>
    <name evidence="7" type="ORF">POJ06DRAFT_296696</name>
</gene>
<feature type="transmembrane region" description="Helical" evidence="5">
    <location>
        <begin position="524"/>
        <end position="542"/>
    </location>
</feature>
<feature type="transmembrane region" description="Helical" evidence="5">
    <location>
        <begin position="481"/>
        <end position="504"/>
    </location>
</feature>
<feature type="domain" description="Major facilitator superfamily (MFS) profile" evidence="6">
    <location>
        <begin position="111"/>
        <end position="551"/>
    </location>
</feature>
<dbReference type="EMBL" id="JARPMG010000009">
    <property type="protein sequence ID" value="KAJ8098123.1"/>
    <property type="molecule type" value="Genomic_DNA"/>
</dbReference>
<comment type="subcellular location">
    <subcellularLocation>
        <location evidence="1">Membrane</location>
        <topology evidence="1">Multi-pass membrane protein</topology>
    </subcellularLocation>
</comment>
<feature type="transmembrane region" description="Helical" evidence="5">
    <location>
        <begin position="178"/>
        <end position="198"/>
    </location>
</feature>
<feature type="transmembrane region" description="Helical" evidence="5">
    <location>
        <begin position="345"/>
        <end position="364"/>
    </location>
</feature>
<organism evidence="7 8">
    <name type="scientific">Lipomyces tetrasporus</name>
    <dbReference type="NCBI Taxonomy" id="54092"/>
    <lineage>
        <taxon>Eukaryota</taxon>
        <taxon>Fungi</taxon>
        <taxon>Dikarya</taxon>
        <taxon>Ascomycota</taxon>
        <taxon>Saccharomycotina</taxon>
        <taxon>Lipomycetes</taxon>
        <taxon>Lipomycetales</taxon>
        <taxon>Lipomycetaceae</taxon>
        <taxon>Lipomyces</taxon>
    </lineage>
</organism>
<feature type="transmembrane region" description="Helical" evidence="5">
    <location>
        <begin position="145"/>
        <end position="166"/>
    </location>
</feature>
<dbReference type="CDD" id="cd17323">
    <property type="entry name" value="MFS_Tpo1_MDR_like"/>
    <property type="match status" value="1"/>
</dbReference>
<feature type="transmembrane region" description="Helical" evidence="5">
    <location>
        <begin position="109"/>
        <end position="130"/>
    </location>
</feature>
<feature type="transmembrane region" description="Helical" evidence="5">
    <location>
        <begin position="420"/>
        <end position="441"/>
    </location>
</feature>
<dbReference type="PANTHER" id="PTHR23502">
    <property type="entry name" value="MAJOR FACILITATOR SUPERFAMILY"/>
    <property type="match status" value="1"/>
</dbReference>
<evidence type="ECO:0000256" key="2">
    <source>
        <dbReference type="ARBA" id="ARBA00022692"/>
    </source>
</evidence>
<name>A0AAD7VQH6_9ASCO</name>
<feature type="transmembrane region" description="Helical" evidence="5">
    <location>
        <begin position="234"/>
        <end position="255"/>
    </location>
</feature>
<keyword evidence="3 5" id="KW-1133">Transmembrane helix</keyword>
<dbReference type="FunFam" id="1.20.1250.20:FF:000011">
    <property type="entry name" value="MFS multidrug transporter, putative"/>
    <property type="match status" value="1"/>
</dbReference>
<reference evidence="7" key="1">
    <citation type="submission" date="2023-03" db="EMBL/GenBank/DDBJ databases">
        <title>Near-Complete genome sequence of Lipomyces tetrasporous NRRL Y-64009, an oleaginous yeast capable of growing on lignocellulosic hydrolysates.</title>
        <authorList>
            <consortium name="Lawrence Berkeley National Laboratory"/>
            <person name="Jagtap S.S."/>
            <person name="Liu J.-J."/>
            <person name="Walukiewicz H.E."/>
            <person name="Pangilinan J."/>
            <person name="Lipzen A."/>
            <person name="Ahrendt S."/>
            <person name="Koriabine M."/>
            <person name="Cobaugh K."/>
            <person name="Salamov A."/>
            <person name="Yoshinaga Y."/>
            <person name="Ng V."/>
            <person name="Daum C."/>
            <person name="Grigoriev I.V."/>
            <person name="Slininger P.J."/>
            <person name="Dien B.S."/>
            <person name="Jin Y.-S."/>
            <person name="Rao C.V."/>
        </authorList>
    </citation>
    <scope>NUCLEOTIDE SEQUENCE</scope>
    <source>
        <strain evidence="7">NRRL Y-64009</strain>
    </source>
</reference>
<comment type="caution">
    <text evidence="7">The sequence shown here is derived from an EMBL/GenBank/DDBJ whole genome shotgun (WGS) entry which is preliminary data.</text>
</comment>
<dbReference type="GeneID" id="80885730"/>